<evidence type="ECO:0000313" key="1">
    <source>
        <dbReference type="EMBL" id="KAL0632998.1"/>
    </source>
</evidence>
<dbReference type="EMBL" id="JBBBZM010000141">
    <property type="protein sequence ID" value="KAL0632998.1"/>
    <property type="molecule type" value="Genomic_DNA"/>
</dbReference>
<dbReference type="Proteomes" id="UP001447188">
    <property type="component" value="Unassembled WGS sequence"/>
</dbReference>
<proteinExistence type="predicted"/>
<dbReference type="InterPro" id="IPR027796">
    <property type="entry name" value="OTT_1508_deam-like"/>
</dbReference>
<name>A0ABR3GAL3_9PEZI</name>
<keyword evidence="2" id="KW-1185">Reference proteome</keyword>
<sequence length="539" mass="61797">MCPHHLRCIKNTDRDVIHRNVNLLVPIAAHKIGTQTISDYKSRGFTPILGFEPKNGIDIDDDHRKLILEAPNENNDQDKRILDATDNNHQQLNRILEATASLAVADARLQVVAVALHIDNTSLTIAENRDVSPGLAKHIEDLWGQLFNLERKNPTEGEKLDFLKSAYCYSVSKNLKRYNKWVPRLSLFLSAVSAITATEPFIEEFRRIVESLKAMHGFLREMETKKNLEKEQWKTVDSFEVRNHLIEHMSKANWEHQMQEMDRVKKEFPLMLGDFEKYYSTLDWDRALKQLEDQPGHDKLSLWVDSVKAHPDPGLLGHAYDTLTTQHRHITRLLSAPAKPFLSRLFESKMKVIKVPGTDEVDITLPTDEPGLSRLIRAMYESVKPWIPTDSITLEVDKLLPELKKTVNSVANSVVNGVVHCECALVAYLEDTNNPDKTETDVWKQYNYIGVSKPSCGACNAWLTAFNETHDTGRTWYTSGCHGKWYKNWMIPPAFNIEKLKDEMAKIVCQEFVRYCNPRVHDNTHDHTGSINPRTGTRK</sequence>
<accession>A0ABR3GAL3</accession>
<gene>
    <name evidence="1" type="ORF">Q9L58_008104</name>
</gene>
<protein>
    <submittedName>
        <fullName evidence="1">Uncharacterized protein</fullName>
    </submittedName>
</protein>
<dbReference type="Pfam" id="PF14441">
    <property type="entry name" value="OTT_1508_deam"/>
    <property type="match status" value="1"/>
</dbReference>
<evidence type="ECO:0000313" key="2">
    <source>
        <dbReference type="Proteomes" id="UP001447188"/>
    </source>
</evidence>
<organism evidence="1 2">
    <name type="scientific">Discina gigas</name>
    <dbReference type="NCBI Taxonomy" id="1032678"/>
    <lineage>
        <taxon>Eukaryota</taxon>
        <taxon>Fungi</taxon>
        <taxon>Dikarya</taxon>
        <taxon>Ascomycota</taxon>
        <taxon>Pezizomycotina</taxon>
        <taxon>Pezizomycetes</taxon>
        <taxon>Pezizales</taxon>
        <taxon>Discinaceae</taxon>
        <taxon>Discina</taxon>
    </lineage>
</organism>
<comment type="caution">
    <text evidence="1">The sequence shown here is derived from an EMBL/GenBank/DDBJ whole genome shotgun (WGS) entry which is preliminary data.</text>
</comment>
<reference evidence="1 2" key="1">
    <citation type="submission" date="2024-02" db="EMBL/GenBank/DDBJ databases">
        <title>Discinaceae phylogenomics.</title>
        <authorList>
            <person name="Dirks A.C."/>
            <person name="James T.Y."/>
        </authorList>
    </citation>
    <scope>NUCLEOTIDE SEQUENCE [LARGE SCALE GENOMIC DNA]</scope>
    <source>
        <strain evidence="1 2">ACD0624</strain>
    </source>
</reference>